<proteinExistence type="predicted"/>
<dbReference type="EMBL" id="JBHUGD010000003">
    <property type="protein sequence ID" value="MFD1947045.1"/>
    <property type="molecule type" value="Genomic_DNA"/>
</dbReference>
<evidence type="ECO:0000313" key="2">
    <source>
        <dbReference type="Proteomes" id="UP001597351"/>
    </source>
</evidence>
<gene>
    <name evidence="1" type="ORF">ACFSDE_09590</name>
</gene>
<organism evidence="1 2">
    <name type="scientific">Nocardioides aestuarii</name>
    <dbReference type="NCBI Taxonomy" id="252231"/>
    <lineage>
        <taxon>Bacteria</taxon>
        <taxon>Bacillati</taxon>
        <taxon>Actinomycetota</taxon>
        <taxon>Actinomycetes</taxon>
        <taxon>Propionibacteriales</taxon>
        <taxon>Nocardioidaceae</taxon>
        <taxon>Nocardioides</taxon>
    </lineage>
</organism>
<protein>
    <submittedName>
        <fullName evidence="1">Uncharacterized protein</fullName>
    </submittedName>
</protein>
<dbReference type="RefSeq" id="WP_343917771.1">
    <property type="nucleotide sequence ID" value="NZ_BAAAJT010000002.1"/>
</dbReference>
<evidence type="ECO:0000313" key="1">
    <source>
        <dbReference type="EMBL" id="MFD1947045.1"/>
    </source>
</evidence>
<dbReference type="Proteomes" id="UP001597351">
    <property type="component" value="Unassembled WGS sequence"/>
</dbReference>
<reference evidence="2" key="1">
    <citation type="journal article" date="2019" name="Int. J. Syst. Evol. Microbiol.">
        <title>The Global Catalogue of Microorganisms (GCM) 10K type strain sequencing project: providing services to taxonomists for standard genome sequencing and annotation.</title>
        <authorList>
            <consortium name="The Broad Institute Genomics Platform"/>
            <consortium name="The Broad Institute Genome Sequencing Center for Infectious Disease"/>
            <person name="Wu L."/>
            <person name="Ma J."/>
        </authorList>
    </citation>
    <scope>NUCLEOTIDE SEQUENCE [LARGE SCALE GENOMIC DNA]</scope>
    <source>
        <strain evidence="2">CGMCC 1.12477</strain>
    </source>
</reference>
<keyword evidence="2" id="KW-1185">Reference proteome</keyword>
<sequence length="84" mass="9674">MVDDSRPGAALRERVAACRQMVDAARLNLDRARATRPDLDLRGFRADLLWALEEYESAITEVGAPLPPRLRREIQLYRQLADRR</sequence>
<name>A0ABW4TKQ2_9ACTN</name>
<accession>A0ABW4TKQ2</accession>
<comment type="caution">
    <text evidence="1">The sequence shown here is derived from an EMBL/GenBank/DDBJ whole genome shotgun (WGS) entry which is preliminary data.</text>
</comment>